<reference evidence="1 2" key="1">
    <citation type="journal article" date="2024" name="G3 (Bethesda)">
        <title>Genome assembly of Hibiscus sabdariffa L. provides insights into metabolisms of medicinal natural products.</title>
        <authorList>
            <person name="Kim T."/>
        </authorList>
    </citation>
    <scope>NUCLEOTIDE SEQUENCE [LARGE SCALE GENOMIC DNA]</scope>
    <source>
        <strain evidence="1">TK-2024</strain>
        <tissue evidence="1">Old leaves</tissue>
    </source>
</reference>
<dbReference type="Proteomes" id="UP001396334">
    <property type="component" value="Unassembled WGS sequence"/>
</dbReference>
<protein>
    <submittedName>
        <fullName evidence="1">Uncharacterized protein</fullName>
    </submittedName>
</protein>
<gene>
    <name evidence="1" type="ORF">V6N11_064870</name>
</gene>
<evidence type="ECO:0000313" key="1">
    <source>
        <dbReference type="EMBL" id="KAK9024968.1"/>
    </source>
</evidence>
<organism evidence="1 2">
    <name type="scientific">Hibiscus sabdariffa</name>
    <name type="common">roselle</name>
    <dbReference type="NCBI Taxonomy" id="183260"/>
    <lineage>
        <taxon>Eukaryota</taxon>
        <taxon>Viridiplantae</taxon>
        <taxon>Streptophyta</taxon>
        <taxon>Embryophyta</taxon>
        <taxon>Tracheophyta</taxon>
        <taxon>Spermatophyta</taxon>
        <taxon>Magnoliopsida</taxon>
        <taxon>eudicotyledons</taxon>
        <taxon>Gunneridae</taxon>
        <taxon>Pentapetalae</taxon>
        <taxon>rosids</taxon>
        <taxon>malvids</taxon>
        <taxon>Malvales</taxon>
        <taxon>Malvaceae</taxon>
        <taxon>Malvoideae</taxon>
        <taxon>Hibiscus</taxon>
    </lineage>
</organism>
<dbReference type="EMBL" id="JBBPBN010000014">
    <property type="protein sequence ID" value="KAK9024968.1"/>
    <property type="molecule type" value="Genomic_DNA"/>
</dbReference>
<comment type="caution">
    <text evidence="1">The sequence shown here is derived from an EMBL/GenBank/DDBJ whole genome shotgun (WGS) entry which is preliminary data.</text>
</comment>
<proteinExistence type="predicted"/>
<evidence type="ECO:0000313" key="2">
    <source>
        <dbReference type="Proteomes" id="UP001396334"/>
    </source>
</evidence>
<accession>A0ABR2SJ31</accession>
<keyword evidence="2" id="KW-1185">Reference proteome</keyword>
<sequence length="79" mass="8776">MRRGIAQLDSSDTILAQISALTNMVKNMQRQPNTREVKYIQPEMEKAPELLIAEPEQQPQSATVTATRISKPAKAVELA</sequence>
<name>A0ABR2SJ31_9ROSI</name>